<evidence type="ECO:0000256" key="3">
    <source>
        <dbReference type="ARBA" id="ARBA00012086"/>
    </source>
</evidence>
<evidence type="ECO:0000256" key="9">
    <source>
        <dbReference type="ARBA" id="ARBA00047836"/>
    </source>
</evidence>
<keyword evidence="15" id="KW-1185">Reference proteome</keyword>
<dbReference type="GO" id="GO:0009089">
    <property type="term" value="P:lysine biosynthetic process via diaminopimelate"/>
    <property type="evidence" value="ECO:0007669"/>
    <property type="project" value="UniProtKB-UniRule"/>
</dbReference>
<reference evidence="14 15" key="1">
    <citation type="submission" date="2017-08" db="EMBL/GenBank/DDBJ databases">
        <title>Virgibacillus indicus sp. nov. and Virgibacillus profoundi sp. nov, two moderately halophilic bacteria isolated from marine sediment by using the Microfluidic Streak Plate.</title>
        <authorList>
            <person name="Xu B."/>
            <person name="Hu B."/>
            <person name="Wang J."/>
            <person name="Zhu Y."/>
            <person name="Huang L."/>
            <person name="Du W."/>
            <person name="Huang Y."/>
        </authorList>
    </citation>
    <scope>NUCLEOTIDE SEQUENCE [LARGE SCALE GENOMIC DNA]</scope>
    <source>
        <strain evidence="14 15">IO3-P3-H5</strain>
    </source>
</reference>
<keyword evidence="10" id="KW-0963">Cytoplasm</keyword>
<keyword evidence="7 10" id="KW-0456">Lyase</keyword>
<dbReference type="GO" id="GO:0005829">
    <property type="term" value="C:cytosol"/>
    <property type="evidence" value="ECO:0007669"/>
    <property type="project" value="TreeGrafter"/>
</dbReference>
<sequence>MAYEGIMTALVTPLNSEHEVDEEKFRDLINFQIDSNVHSLLVLGGTGEYTSLSMAQKKKVVELAVKIAKGRIPIVVGIIDPGIGSSIEIGLYAKAAGADAVMVVTPYYVRPTQQGIIEYYKKLDETLKMPILLYNIPHKTGVNMLPNTVEEILEKTSNVVGIKECTENFGQMVELINSVGDKITVLAGEEFAAVASMIFGAKGSVMASANVVPELWVKFYNLVQDGETEKVILLNKENYSLFKAVFMEGNPGPLKVALEMKELTNSEINLPLVKASENTKAVLNKLFS</sequence>
<dbReference type="PANTHER" id="PTHR42849:SF1">
    <property type="entry name" value="N-ACETYLNEURAMINATE LYASE"/>
    <property type="match status" value="1"/>
</dbReference>
<keyword evidence="4 10" id="KW-0028">Amino-acid biosynthesis</keyword>
<accession>A0A2A2I8M3</accession>
<name>A0A2A2I8M3_9BACI</name>
<dbReference type="UniPathway" id="UPA00034">
    <property type="reaction ID" value="UER00017"/>
</dbReference>
<keyword evidence="5 10" id="KW-0220">Diaminopimelate biosynthesis</keyword>
<comment type="function">
    <text evidence="1 10">Catalyzes the condensation of (S)-aspartate-beta-semialdehyde [(S)-ASA] and pyruvate to 4-hydroxy-tetrahydrodipicolinate (HTPA).</text>
</comment>
<organism evidence="14 15">
    <name type="scientific">Virgibacillus profundi</name>
    <dbReference type="NCBI Taxonomy" id="2024555"/>
    <lineage>
        <taxon>Bacteria</taxon>
        <taxon>Bacillati</taxon>
        <taxon>Bacillota</taxon>
        <taxon>Bacilli</taxon>
        <taxon>Bacillales</taxon>
        <taxon>Bacillaceae</taxon>
        <taxon>Virgibacillus</taxon>
    </lineage>
</organism>
<dbReference type="InterPro" id="IPR020625">
    <property type="entry name" value="Schiff_base-form_aldolases_AS"/>
</dbReference>
<evidence type="ECO:0000256" key="2">
    <source>
        <dbReference type="ARBA" id="ARBA00005120"/>
    </source>
</evidence>
<comment type="caution">
    <text evidence="10">Was originally thought to be a dihydrodipicolinate synthase (DHDPS), catalyzing the condensation of (S)-aspartate-beta-semialdehyde [(S)-ASA] and pyruvate to dihydrodipicolinate (DHDP). However, it was shown in E.coli that the product of the enzymatic reaction is not dihydrodipicolinate but in fact (4S)-4-hydroxy-2,3,4,5-tetrahydro-(2S)-dipicolinic acid (HTPA), and that the consecutive dehydration reaction leading to DHDP is not spontaneous but catalyzed by DapB.</text>
</comment>
<dbReference type="EMBL" id="NPOA01000013">
    <property type="protein sequence ID" value="PAV28361.1"/>
    <property type="molecule type" value="Genomic_DNA"/>
</dbReference>
<comment type="subcellular location">
    <subcellularLocation>
        <location evidence="10">Cytoplasm</location>
    </subcellularLocation>
</comment>
<dbReference type="InterPro" id="IPR013785">
    <property type="entry name" value="Aldolase_TIM"/>
</dbReference>
<dbReference type="Gene3D" id="3.20.20.70">
    <property type="entry name" value="Aldolase class I"/>
    <property type="match status" value="1"/>
</dbReference>
<dbReference type="InterPro" id="IPR005263">
    <property type="entry name" value="DapA"/>
</dbReference>
<feature type="active site" description="Schiff-base intermediate with substrate" evidence="10 12">
    <location>
        <position position="163"/>
    </location>
</feature>
<dbReference type="PROSITE" id="PS00666">
    <property type="entry name" value="DHDPS_2"/>
    <property type="match status" value="1"/>
</dbReference>
<dbReference type="SUPFAM" id="SSF51569">
    <property type="entry name" value="Aldolase"/>
    <property type="match status" value="1"/>
</dbReference>
<evidence type="ECO:0000256" key="11">
    <source>
        <dbReference type="PIRNR" id="PIRNR001365"/>
    </source>
</evidence>
<dbReference type="Pfam" id="PF00701">
    <property type="entry name" value="DHDPS"/>
    <property type="match status" value="1"/>
</dbReference>
<evidence type="ECO:0000313" key="14">
    <source>
        <dbReference type="EMBL" id="PAV28361.1"/>
    </source>
</evidence>
<comment type="catalytic activity">
    <reaction evidence="9 10">
        <text>L-aspartate 4-semialdehyde + pyruvate = (2S,4S)-4-hydroxy-2,3,4,5-tetrahydrodipicolinate + H2O + H(+)</text>
        <dbReference type="Rhea" id="RHEA:34171"/>
        <dbReference type="ChEBI" id="CHEBI:15361"/>
        <dbReference type="ChEBI" id="CHEBI:15377"/>
        <dbReference type="ChEBI" id="CHEBI:15378"/>
        <dbReference type="ChEBI" id="CHEBI:67139"/>
        <dbReference type="ChEBI" id="CHEBI:537519"/>
        <dbReference type="EC" id="4.3.3.7"/>
    </reaction>
</comment>
<dbReference type="GO" id="GO:0019262">
    <property type="term" value="P:N-acetylneuraminate catabolic process"/>
    <property type="evidence" value="ECO:0007669"/>
    <property type="project" value="TreeGrafter"/>
</dbReference>
<comment type="similarity">
    <text evidence="10 11">Belongs to the DapA family.</text>
</comment>
<gene>
    <name evidence="10 14" type="primary">dapA</name>
    <name evidence="14" type="ORF">CIL05_17155</name>
</gene>
<keyword evidence="6 10" id="KW-0457">Lysine biosynthesis</keyword>
<dbReference type="PIRSF" id="PIRSF001365">
    <property type="entry name" value="DHDPS"/>
    <property type="match status" value="1"/>
</dbReference>
<comment type="pathway">
    <text evidence="2 10">Amino-acid biosynthesis; L-lysine biosynthesis via DAP pathway; (S)-tetrahydrodipicolinate from L-aspartate: step 3/4.</text>
</comment>
<dbReference type="OrthoDB" id="9771791at2"/>
<dbReference type="PANTHER" id="PTHR42849">
    <property type="entry name" value="N-ACETYLNEURAMINATE LYASE"/>
    <property type="match status" value="1"/>
</dbReference>
<dbReference type="EC" id="4.3.3.7" evidence="3 10"/>
<evidence type="ECO:0000256" key="6">
    <source>
        <dbReference type="ARBA" id="ARBA00023154"/>
    </source>
</evidence>
<evidence type="ECO:0000256" key="4">
    <source>
        <dbReference type="ARBA" id="ARBA00022605"/>
    </source>
</evidence>
<evidence type="ECO:0000256" key="1">
    <source>
        <dbReference type="ARBA" id="ARBA00003294"/>
    </source>
</evidence>
<feature type="binding site" evidence="10 13">
    <location>
        <position position="46"/>
    </location>
    <ligand>
        <name>pyruvate</name>
        <dbReference type="ChEBI" id="CHEBI:15361"/>
    </ligand>
</feature>
<comment type="caution">
    <text evidence="14">The sequence shown here is derived from an EMBL/GenBank/DDBJ whole genome shotgun (WGS) entry which is preliminary data.</text>
</comment>
<dbReference type="InterPro" id="IPR002220">
    <property type="entry name" value="DapA-like"/>
</dbReference>
<evidence type="ECO:0000256" key="8">
    <source>
        <dbReference type="ARBA" id="ARBA00023270"/>
    </source>
</evidence>
<evidence type="ECO:0000256" key="10">
    <source>
        <dbReference type="HAMAP-Rule" id="MF_00418"/>
    </source>
</evidence>
<feature type="site" description="Part of a proton relay during catalysis" evidence="10">
    <location>
        <position position="108"/>
    </location>
</feature>
<dbReference type="NCBIfam" id="TIGR00674">
    <property type="entry name" value="dapA"/>
    <property type="match status" value="1"/>
</dbReference>
<dbReference type="GO" id="GO:0008840">
    <property type="term" value="F:4-hydroxy-tetrahydrodipicolinate synthase activity"/>
    <property type="evidence" value="ECO:0007669"/>
    <property type="project" value="UniProtKB-UniRule"/>
</dbReference>
<comment type="subunit">
    <text evidence="10">Homotetramer; dimer of dimers.</text>
</comment>
<dbReference type="PRINTS" id="PR00146">
    <property type="entry name" value="DHPICSNTHASE"/>
</dbReference>
<dbReference type="RefSeq" id="WP_095656777.1">
    <property type="nucleotide sequence ID" value="NZ_NPOA01000013.1"/>
</dbReference>
<dbReference type="GO" id="GO:0008747">
    <property type="term" value="F:N-acetylneuraminate lyase activity"/>
    <property type="evidence" value="ECO:0007669"/>
    <property type="project" value="TreeGrafter"/>
</dbReference>
<feature type="binding site" evidence="10 13">
    <location>
        <position position="205"/>
    </location>
    <ligand>
        <name>pyruvate</name>
        <dbReference type="ChEBI" id="CHEBI:15361"/>
    </ligand>
</feature>
<evidence type="ECO:0000256" key="12">
    <source>
        <dbReference type="PIRSR" id="PIRSR001365-1"/>
    </source>
</evidence>
<comment type="caution">
    <text evidence="10">Lacks conserved residue(s) required for the propagation of feature annotation.</text>
</comment>
<protein>
    <recommendedName>
        <fullName evidence="3 10">4-hydroxy-tetrahydrodipicolinate synthase</fullName>
        <shortName evidence="10">HTPA synthase</shortName>
        <ecNumber evidence="3 10">4.3.3.7</ecNumber>
    </recommendedName>
</protein>
<dbReference type="HAMAP" id="MF_00418">
    <property type="entry name" value="DapA"/>
    <property type="match status" value="1"/>
</dbReference>
<keyword evidence="8 10" id="KW-0704">Schiff base</keyword>
<proteinExistence type="inferred from homology"/>
<evidence type="ECO:0000313" key="15">
    <source>
        <dbReference type="Proteomes" id="UP000218887"/>
    </source>
</evidence>
<dbReference type="Proteomes" id="UP000218887">
    <property type="component" value="Unassembled WGS sequence"/>
</dbReference>
<dbReference type="GO" id="GO:0019877">
    <property type="term" value="P:diaminopimelate biosynthetic process"/>
    <property type="evidence" value="ECO:0007669"/>
    <property type="project" value="UniProtKB-UniRule"/>
</dbReference>
<feature type="active site" description="Proton donor/acceptor" evidence="10 12">
    <location>
        <position position="134"/>
    </location>
</feature>
<dbReference type="AlphaFoldDB" id="A0A2A2I8M3"/>
<evidence type="ECO:0000256" key="5">
    <source>
        <dbReference type="ARBA" id="ARBA00022915"/>
    </source>
</evidence>
<dbReference type="CDD" id="cd00950">
    <property type="entry name" value="DHDPS"/>
    <property type="match status" value="1"/>
</dbReference>
<evidence type="ECO:0000256" key="13">
    <source>
        <dbReference type="PIRSR" id="PIRSR001365-2"/>
    </source>
</evidence>
<dbReference type="SMART" id="SM01130">
    <property type="entry name" value="DHDPS"/>
    <property type="match status" value="1"/>
</dbReference>
<evidence type="ECO:0000256" key="7">
    <source>
        <dbReference type="ARBA" id="ARBA00023239"/>
    </source>
</evidence>